<feature type="compositionally biased region" description="Low complexity" evidence="1">
    <location>
        <begin position="461"/>
        <end position="474"/>
    </location>
</feature>
<feature type="signal peptide" evidence="2">
    <location>
        <begin position="1"/>
        <end position="19"/>
    </location>
</feature>
<evidence type="ECO:0000256" key="1">
    <source>
        <dbReference type="SAM" id="MobiDB-lite"/>
    </source>
</evidence>
<feature type="region of interest" description="Disordered" evidence="1">
    <location>
        <begin position="1208"/>
        <end position="1238"/>
    </location>
</feature>
<evidence type="ECO:0000256" key="2">
    <source>
        <dbReference type="SAM" id="SignalP"/>
    </source>
</evidence>
<feature type="compositionally biased region" description="Basic and acidic residues" evidence="1">
    <location>
        <begin position="1229"/>
        <end position="1238"/>
    </location>
</feature>
<feature type="compositionally biased region" description="Low complexity" evidence="1">
    <location>
        <begin position="116"/>
        <end position="126"/>
    </location>
</feature>
<feature type="region of interest" description="Disordered" evidence="1">
    <location>
        <begin position="840"/>
        <end position="890"/>
    </location>
</feature>
<accession>A0ABQ8P8B4</accession>
<feature type="compositionally biased region" description="Polar residues" evidence="1">
    <location>
        <begin position="483"/>
        <end position="494"/>
    </location>
</feature>
<feature type="compositionally biased region" description="Polar residues" evidence="1">
    <location>
        <begin position="438"/>
        <end position="449"/>
    </location>
</feature>
<feature type="chain" id="PRO_5046419036" evidence="2">
    <location>
        <begin position="20"/>
        <end position="1238"/>
    </location>
</feature>
<feature type="compositionally biased region" description="Basic and acidic residues" evidence="1">
    <location>
        <begin position="316"/>
        <end position="325"/>
    </location>
</feature>
<keyword evidence="4" id="KW-1185">Reference proteome</keyword>
<feature type="region of interest" description="Disordered" evidence="1">
    <location>
        <begin position="1092"/>
        <end position="1120"/>
    </location>
</feature>
<reference evidence="3" key="1">
    <citation type="submission" date="2022-10" db="EMBL/GenBank/DDBJ databases">
        <title>Adaptive evolution leads to modifications in subtelomeric GC content in a zoonotic Cryptosporidium species.</title>
        <authorList>
            <person name="Li J."/>
            <person name="Feng Y."/>
            <person name="Xiao L."/>
        </authorList>
    </citation>
    <scope>NUCLEOTIDE SEQUENCE</scope>
    <source>
        <strain evidence="3">25894</strain>
    </source>
</reference>
<feature type="compositionally biased region" description="Low complexity" evidence="1">
    <location>
        <begin position="218"/>
        <end position="248"/>
    </location>
</feature>
<evidence type="ECO:0000313" key="4">
    <source>
        <dbReference type="Proteomes" id="UP001071777"/>
    </source>
</evidence>
<feature type="compositionally biased region" description="Basic and acidic residues" evidence="1">
    <location>
        <begin position="862"/>
        <end position="874"/>
    </location>
</feature>
<feature type="region of interest" description="Disordered" evidence="1">
    <location>
        <begin position="539"/>
        <end position="594"/>
    </location>
</feature>
<feature type="compositionally biased region" description="Basic and acidic residues" evidence="1">
    <location>
        <begin position="1092"/>
        <end position="1105"/>
    </location>
</feature>
<evidence type="ECO:0000313" key="3">
    <source>
        <dbReference type="EMBL" id="KAJ1611652.1"/>
    </source>
</evidence>
<feature type="compositionally biased region" description="Polar residues" evidence="1">
    <location>
        <begin position="510"/>
        <end position="523"/>
    </location>
</feature>
<dbReference type="Proteomes" id="UP001071777">
    <property type="component" value="Unassembled WGS sequence"/>
</dbReference>
<protein>
    <submittedName>
        <fullName evidence="3">Signal peptide containing protein</fullName>
    </submittedName>
</protein>
<gene>
    <name evidence="3" type="ORF">OJ252_1478</name>
</gene>
<comment type="caution">
    <text evidence="3">The sequence shown here is derived from an EMBL/GenBank/DDBJ whole genome shotgun (WGS) entry which is preliminary data.</text>
</comment>
<feature type="compositionally biased region" description="Low complexity" evidence="1">
    <location>
        <begin position="284"/>
        <end position="302"/>
    </location>
</feature>
<feature type="region of interest" description="Disordered" evidence="1">
    <location>
        <begin position="113"/>
        <end position="142"/>
    </location>
</feature>
<feature type="region of interest" description="Disordered" evidence="1">
    <location>
        <begin position="167"/>
        <end position="192"/>
    </location>
</feature>
<feature type="compositionally biased region" description="Basic and acidic residues" evidence="1">
    <location>
        <begin position="418"/>
        <end position="431"/>
    </location>
</feature>
<feature type="compositionally biased region" description="Low complexity" evidence="1">
    <location>
        <begin position="500"/>
        <end position="509"/>
    </location>
</feature>
<organism evidence="3 4">
    <name type="scientific">Cryptosporidium canis</name>
    <dbReference type="NCBI Taxonomy" id="195482"/>
    <lineage>
        <taxon>Eukaryota</taxon>
        <taxon>Sar</taxon>
        <taxon>Alveolata</taxon>
        <taxon>Apicomplexa</taxon>
        <taxon>Conoidasida</taxon>
        <taxon>Coccidia</taxon>
        <taxon>Eucoccidiorida</taxon>
        <taxon>Eimeriorina</taxon>
        <taxon>Cryptosporidiidae</taxon>
        <taxon>Cryptosporidium</taxon>
    </lineage>
</organism>
<dbReference type="EMBL" id="JAPCXB010000056">
    <property type="protein sequence ID" value="KAJ1611652.1"/>
    <property type="molecule type" value="Genomic_DNA"/>
</dbReference>
<sequence>MSLRILLSLFLLFKLGASSSPVRINPESNPFTNDLNELTGKKEVILENTRPAIRLPPPEDVGHKKSPGITEEDLKLSILCSKGASSDLERCRSGSLLSLDNMSISSASTFNYEFDSPSSGSSGKPSQTLGGSKTGNRPEHENIGDMLEDAINYIDQNKKFKLEEIERRRKITPIPPSTNTENGSKKTLDPSKINTSFLTGISLAKKEVVSEKESGSTASVGGQAQASVAGVGGQAQASAAGVGGQAQASAAGVGRQAQASAAGVGGQAQASAAGVGGQAQASAAGVGRQAQANAPSSPPAEAGQKPPVTLKRHIKEKILPKDRQKTKTPLPDKNAKKEKATKKEGKRHRFGFRDLFITNCFRNPLKRRAHTKEKQETITRPSAHTSSPQTSPPQTSPPQTSSPQTLPPKTSPPQTSESKPKDEGKEGEGKQFVKMNAATGSNKRQSSNVKEMIKVPISRKSSGQLSPSPQPQESNKIARRSVSETPTNAKTGTAETFEESPSSLSNISSVTRASSSLNSMGSDSVFYSDSEYGALQFSSDMSKDGLRRSPSSDSTSLLPKHHLPEVPIPKPRNKYRDPLEGMNIGLGRNPDDGNRVYEKFVREKGFDKVIQKKLIDTYDSGDERVEGSVFDKIKDKITRQRKEARRKKERSDGVPARVITKKDISKFSVPKKTEDLVEKSIELSSSIEYPEIADSGSEISDISGLEINKDSITGSIDRQISDDLQDIKGNFRDSIDKYRDLEIGNSIESEERYPRSFKIQDESHFEPIQNPLEVMTYNDELKELKNAREDYFRNKFLKDLTEETKQEENDPFASQIAQKEALLRELEKISDELENKKSRLISEGYKKKGDRKDAEVQFAASEQEKQDYSEDVSQKDVSVGSSHVDDENELNEYSYLEGSLKLDEDAVIMGAERKEANQGIVILDPENANYDIYYGNLEEQDDGLVPIRESYNEEEGLAPIQQTDKLSESEGLAPVGGFKNINELQALEDQDRSMLPPPEESGLPYEEIYLTKHPELLNTDAVSSVKRENAIRKILKGKEEKGGGVLRKREFENFSMSADAVERLKRNPFKTVEEKEKILRILRAKEELEKLRKEEKQKKEQKPGNEESSESSIDASELYPVHHEEEIQTPVLNRISDESLIAGDFEEESEVSETPGELNPRQMIVGQKVDFSDSTATAASESEGSELAIEIGLGRLNAIRSAERNIQREQQIPDNHLHFPPYVRKRTKNTPDREINQR</sequence>
<proteinExistence type="predicted"/>
<name>A0ABQ8P8B4_9CRYT</name>
<feature type="region of interest" description="Disordered" evidence="1">
    <location>
        <begin position="284"/>
        <end position="351"/>
    </location>
</feature>
<feature type="compositionally biased region" description="Basic and acidic residues" evidence="1">
    <location>
        <begin position="333"/>
        <end position="343"/>
    </location>
</feature>
<feature type="region of interest" description="Disordered" evidence="1">
    <location>
        <begin position="366"/>
        <end position="523"/>
    </location>
</feature>
<feature type="region of interest" description="Disordered" evidence="1">
    <location>
        <begin position="215"/>
        <end position="248"/>
    </location>
</feature>
<feature type="compositionally biased region" description="Basic and acidic residues" evidence="1">
    <location>
        <begin position="844"/>
        <end position="855"/>
    </location>
</feature>
<keyword evidence="2" id="KW-0732">Signal</keyword>